<keyword evidence="1" id="KW-0677">Repeat</keyword>
<dbReference type="InterPro" id="IPR050776">
    <property type="entry name" value="Ank_Repeat/CDKN_Inhibitor"/>
</dbReference>
<proteinExistence type="predicted"/>
<dbReference type="OMA" id="QKGYVEC"/>
<organism evidence="4 5">
    <name type="scientific">Poecilia formosa</name>
    <name type="common">Amazon molly</name>
    <name type="synonym">Limia formosa</name>
    <dbReference type="NCBI Taxonomy" id="48698"/>
    <lineage>
        <taxon>Eukaryota</taxon>
        <taxon>Metazoa</taxon>
        <taxon>Chordata</taxon>
        <taxon>Craniata</taxon>
        <taxon>Vertebrata</taxon>
        <taxon>Euteleostomi</taxon>
        <taxon>Actinopterygii</taxon>
        <taxon>Neopterygii</taxon>
        <taxon>Teleostei</taxon>
        <taxon>Neoteleostei</taxon>
        <taxon>Acanthomorphata</taxon>
        <taxon>Ovalentaria</taxon>
        <taxon>Atherinomorphae</taxon>
        <taxon>Cyprinodontiformes</taxon>
        <taxon>Poeciliidae</taxon>
        <taxon>Poeciliinae</taxon>
        <taxon>Poecilia</taxon>
    </lineage>
</organism>
<evidence type="ECO:0000313" key="5">
    <source>
        <dbReference type="Proteomes" id="UP000028760"/>
    </source>
</evidence>
<dbReference type="Pfam" id="PF12796">
    <property type="entry name" value="Ank_2"/>
    <property type="match status" value="1"/>
</dbReference>
<dbReference type="PANTHER" id="PTHR24201">
    <property type="entry name" value="ANK_REP_REGION DOMAIN-CONTAINING PROTEIN"/>
    <property type="match status" value="1"/>
</dbReference>
<dbReference type="EMBL" id="AYCK01009006">
    <property type="status" value="NOT_ANNOTATED_CDS"/>
    <property type="molecule type" value="Genomic_DNA"/>
</dbReference>
<dbReference type="Proteomes" id="UP000028760">
    <property type="component" value="Unassembled WGS sequence"/>
</dbReference>
<dbReference type="PROSITE" id="PS50088">
    <property type="entry name" value="ANK_REPEAT"/>
    <property type="match status" value="1"/>
</dbReference>
<evidence type="ECO:0000313" key="4">
    <source>
        <dbReference type="Ensembl" id="ENSPFOP00000015791.1"/>
    </source>
</evidence>
<evidence type="ECO:0000256" key="2">
    <source>
        <dbReference type="ARBA" id="ARBA00023043"/>
    </source>
</evidence>
<dbReference type="eggNOG" id="KOG4177">
    <property type="taxonomic scope" value="Eukaryota"/>
</dbReference>
<dbReference type="SUPFAM" id="SSF48403">
    <property type="entry name" value="Ankyrin repeat"/>
    <property type="match status" value="1"/>
</dbReference>
<dbReference type="AlphaFoldDB" id="A0A087YCN8"/>
<keyword evidence="5" id="KW-1185">Reference proteome</keyword>
<reference evidence="4" key="3">
    <citation type="submission" date="2025-09" db="UniProtKB">
        <authorList>
            <consortium name="Ensembl"/>
        </authorList>
    </citation>
    <scope>IDENTIFICATION</scope>
</reference>
<sequence>MGNSRKMTELHQVVAAGDYEKVKEILRNPKCNPNNKDVDWSCKTPLHWAAANAGDTDIVKILLENGANPCLRTVHGWTAAHYAAESGHLAALRMLHTFHAPMDKEDCCGDKPIRLAEIYGKEDCVRFLKKAELEYQDFREKLCEEGILNDSDTEWLQQSKDYEEDIAFRTRRKSKSRKTIRKMSMINHDKRWQL</sequence>
<dbReference type="STRING" id="48698.ENSPFOP00000015791"/>
<reference evidence="5" key="1">
    <citation type="submission" date="2013-10" db="EMBL/GenBank/DDBJ databases">
        <authorList>
            <person name="Schartl M."/>
            <person name="Warren W."/>
        </authorList>
    </citation>
    <scope>NUCLEOTIDE SEQUENCE [LARGE SCALE GENOMIC DNA]</scope>
    <source>
        <strain evidence="5">female</strain>
    </source>
</reference>
<accession>A0A087YCN8</accession>
<dbReference type="Ensembl" id="ENSPFOT00000015813.1">
    <property type="protein sequence ID" value="ENSPFOP00000015791.1"/>
    <property type="gene ID" value="ENSPFOG00000015735.1"/>
</dbReference>
<dbReference type="PANTHER" id="PTHR24201:SF15">
    <property type="entry name" value="ANKYRIN REPEAT DOMAIN-CONTAINING PROTEIN 66"/>
    <property type="match status" value="1"/>
</dbReference>
<name>A0A087YCN8_POEFO</name>
<reference evidence="4" key="2">
    <citation type="submission" date="2025-08" db="UniProtKB">
        <authorList>
            <consortium name="Ensembl"/>
        </authorList>
    </citation>
    <scope>IDENTIFICATION</scope>
</reference>
<dbReference type="Gene3D" id="1.25.40.20">
    <property type="entry name" value="Ankyrin repeat-containing domain"/>
    <property type="match status" value="1"/>
</dbReference>
<dbReference type="GeneTree" id="ENSGT00610000086772"/>
<protein>
    <submittedName>
        <fullName evidence="4">Ankyrin repeat domain 66</fullName>
    </submittedName>
</protein>
<dbReference type="InterPro" id="IPR036770">
    <property type="entry name" value="Ankyrin_rpt-contain_sf"/>
</dbReference>
<dbReference type="SMART" id="SM00248">
    <property type="entry name" value="ANK"/>
    <property type="match status" value="3"/>
</dbReference>
<evidence type="ECO:0000256" key="3">
    <source>
        <dbReference type="PROSITE-ProRule" id="PRU00023"/>
    </source>
</evidence>
<feature type="repeat" description="ANK" evidence="3">
    <location>
        <begin position="41"/>
        <end position="74"/>
    </location>
</feature>
<evidence type="ECO:0000256" key="1">
    <source>
        <dbReference type="ARBA" id="ARBA00022737"/>
    </source>
</evidence>
<dbReference type="InterPro" id="IPR002110">
    <property type="entry name" value="Ankyrin_rpt"/>
</dbReference>
<dbReference type="PROSITE" id="PS50297">
    <property type="entry name" value="ANK_REP_REGION"/>
    <property type="match status" value="1"/>
</dbReference>
<keyword evidence="2 3" id="KW-0040">ANK repeat</keyword>